<dbReference type="GO" id="GO:0030170">
    <property type="term" value="F:pyridoxal phosphate binding"/>
    <property type="evidence" value="ECO:0007669"/>
    <property type="project" value="InterPro"/>
</dbReference>
<evidence type="ECO:0000259" key="11">
    <source>
        <dbReference type="Pfam" id="PF07685"/>
    </source>
</evidence>
<name>A0A2X4UTZ2_9NOCA</name>
<protein>
    <recommendedName>
        <fullName evidence="7">Hydrogenobyrinate a,c-diamide synthase</fullName>
        <ecNumber evidence="7">6.3.5.9</ecNumber>
    </recommendedName>
    <alternativeName>
        <fullName evidence="7">Hydrogenobyrinic acid a,c-diamide synthase</fullName>
    </alternativeName>
</protein>
<dbReference type="Gene3D" id="3.90.1150.10">
    <property type="entry name" value="Aspartate Aminotransferase, domain 1"/>
    <property type="match status" value="1"/>
</dbReference>
<dbReference type="InterPro" id="IPR004839">
    <property type="entry name" value="Aminotransferase_I/II_large"/>
</dbReference>
<dbReference type="SUPFAM" id="SSF53383">
    <property type="entry name" value="PLP-dependent transferases"/>
    <property type="match status" value="1"/>
</dbReference>
<evidence type="ECO:0000256" key="1">
    <source>
        <dbReference type="ARBA" id="ARBA00001946"/>
    </source>
</evidence>
<keyword evidence="2 7" id="KW-0436">Ligase</keyword>
<feature type="active site" description="Nucleophile" evidence="7">
    <location>
        <position position="335"/>
    </location>
</feature>
<dbReference type="PANTHER" id="PTHR43873">
    <property type="entry name" value="COBYRINATE A,C-DIAMIDE SYNTHASE"/>
    <property type="match status" value="1"/>
</dbReference>
<dbReference type="InterPro" id="IPR011698">
    <property type="entry name" value="GATase_3"/>
</dbReference>
<dbReference type="Pfam" id="PF07685">
    <property type="entry name" value="GATase_3"/>
    <property type="match status" value="1"/>
</dbReference>
<dbReference type="InterPro" id="IPR004484">
    <property type="entry name" value="CbiA/CobB_synth"/>
</dbReference>
<evidence type="ECO:0000313" key="13">
    <source>
        <dbReference type="Proteomes" id="UP000249091"/>
    </source>
</evidence>
<reference evidence="12 13" key="1">
    <citation type="submission" date="2018-06" db="EMBL/GenBank/DDBJ databases">
        <authorList>
            <consortium name="Pathogen Informatics"/>
            <person name="Doyle S."/>
        </authorList>
    </citation>
    <scope>NUCLEOTIDE SEQUENCE [LARGE SCALE GENOMIC DNA]</scope>
    <source>
        <strain evidence="12 13">NCTC10994</strain>
    </source>
</reference>
<dbReference type="InterPro" id="IPR027417">
    <property type="entry name" value="P-loop_NTPase"/>
</dbReference>
<keyword evidence="13" id="KW-1185">Reference proteome</keyword>
<gene>
    <name evidence="12" type="primary">cobB_2</name>
    <name evidence="7" type="synonym">cobB</name>
    <name evidence="12" type="ORF">NCTC10994_03351</name>
</gene>
<dbReference type="NCBIfam" id="NF005915">
    <property type="entry name" value="PRK07908.1"/>
    <property type="match status" value="1"/>
</dbReference>
<keyword evidence="7" id="KW-0169">Cobalamin biosynthesis</keyword>
<feature type="domain" description="Aminotransferase class I/classII large" evidence="9">
    <location>
        <begin position="474"/>
        <end position="786"/>
    </location>
</feature>
<dbReference type="CDD" id="cd05388">
    <property type="entry name" value="CobB_N"/>
    <property type="match status" value="1"/>
</dbReference>
<dbReference type="CDD" id="cd00609">
    <property type="entry name" value="AAT_like"/>
    <property type="match status" value="1"/>
</dbReference>
<evidence type="ECO:0000256" key="2">
    <source>
        <dbReference type="ARBA" id="ARBA00022598"/>
    </source>
</evidence>
<dbReference type="EMBL" id="LS483468">
    <property type="protein sequence ID" value="SQI36480.1"/>
    <property type="molecule type" value="Genomic_DNA"/>
</dbReference>
<dbReference type="PANTHER" id="PTHR43873:SF1">
    <property type="entry name" value="COBYRINATE A,C-DIAMIDE SYNTHASE"/>
    <property type="match status" value="1"/>
</dbReference>
<dbReference type="GO" id="GO:0042242">
    <property type="term" value="F:cobyrinic acid a,c-diamide synthase activity"/>
    <property type="evidence" value="ECO:0007669"/>
    <property type="project" value="InterPro"/>
</dbReference>
<accession>A0A2X4UTZ2</accession>
<dbReference type="Gene3D" id="3.40.50.880">
    <property type="match status" value="1"/>
</dbReference>
<comment type="domain">
    <text evidence="7">Comprises of two domains. The C-terminal domain contains the binding site for glutamine and catalyzes the hydrolysis of this substrate to glutamate and ammonia. The N-terminal domain is anticipated to bind ATP and hydrogenobyrinate and catalyzes the ultimate synthesis of the diamide product. The ammonia produced via the glutaminase domain is probably translocated to the adjacent domain via a molecular tunnel, where it reacts with an activated intermediate.</text>
</comment>
<evidence type="ECO:0000313" key="12">
    <source>
        <dbReference type="EMBL" id="SQI36480.1"/>
    </source>
</evidence>
<dbReference type="InterPro" id="IPR015421">
    <property type="entry name" value="PyrdxlP-dep_Trfase_major"/>
</dbReference>
<comment type="catalytic activity">
    <reaction evidence="7">
        <text>hydrogenobyrinate + 2 L-glutamine + 2 ATP + 2 H2O = hydrogenobyrinate a,c-diamide + 2 L-glutamate + 2 ADP + 2 phosphate + 2 H(+)</text>
        <dbReference type="Rhea" id="RHEA:12544"/>
        <dbReference type="ChEBI" id="CHEBI:15377"/>
        <dbReference type="ChEBI" id="CHEBI:15378"/>
        <dbReference type="ChEBI" id="CHEBI:29985"/>
        <dbReference type="ChEBI" id="CHEBI:30616"/>
        <dbReference type="ChEBI" id="CHEBI:43474"/>
        <dbReference type="ChEBI" id="CHEBI:58359"/>
        <dbReference type="ChEBI" id="CHEBI:77873"/>
        <dbReference type="ChEBI" id="CHEBI:77874"/>
        <dbReference type="ChEBI" id="CHEBI:456216"/>
        <dbReference type="EC" id="6.3.5.9"/>
    </reaction>
</comment>
<evidence type="ECO:0000256" key="6">
    <source>
        <dbReference type="ARBA" id="ARBA00022962"/>
    </source>
</evidence>
<dbReference type="Gene3D" id="3.40.640.10">
    <property type="entry name" value="Type I PLP-dependent aspartate aminotransferase-like (Major domain)"/>
    <property type="match status" value="1"/>
</dbReference>
<dbReference type="RefSeq" id="WP_072702903.1">
    <property type="nucleotide sequence ID" value="NZ_JAFBBL010000001.1"/>
</dbReference>
<dbReference type="GO" id="GO:0043802">
    <property type="term" value="F:hydrogenobyrinic acid a,c-diamide synthase (glutamine-hydrolysing) activity"/>
    <property type="evidence" value="ECO:0007669"/>
    <property type="project" value="UniProtKB-UniRule"/>
</dbReference>
<dbReference type="PROSITE" id="PS51274">
    <property type="entry name" value="GATASE_COBBQ"/>
    <property type="match status" value="1"/>
</dbReference>
<dbReference type="SUPFAM" id="SSF52317">
    <property type="entry name" value="Class I glutamine amidotransferase-like"/>
    <property type="match status" value="1"/>
</dbReference>
<comment type="pathway">
    <text evidence="7">Cofactor biosynthesis; adenosylcobalamin biosynthesis; cob(II)yrinate a,c-diamide from precorrin-2 (aerobic route): step 9/10.</text>
</comment>
<dbReference type="AlphaFoldDB" id="A0A2X4UTZ2"/>
<dbReference type="InterPro" id="IPR002586">
    <property type="entry name" value="CobQ/CobB/MinD/ParA_Nub-bd_dom"/>
</dbReference>
<dbReference type="Pfam" id="PF01656">
    <property type="entry name" value="CbiA"/>
    <property type="match status" value="1"/>
</dbReference>
<evidence type="ECO:0000256" key="4">
    <source>
        <dbReference type="ARBA" id="ARBA00022840"/>
    </source>
</evidence>
<evidence type="ECO:0000259" key="9">
    <source>
        <dbReference type="Pfam" id="PF00155"/>
    </source>
</evidence>
<dbReference type="HAMAP" id="MF_00027">
    <property type="entry name" value="CobB_CbiA"/>
    <property type="match status" value="1"/>
</dbReference>
<comment type="similarity">
    <text evidence="7">Belongs to the CobB/CbiA family.</text>
</comment>
<evidence type="ECO:0000256" key="5">
    <source>
        <dbReference type="ARBA" id="ARBA00022842"/>
    </source>
</evidence>
<dbReference type="EC" id="6.3.5.9" evidence="7"/>
<comment type="miscellaneous">
    <text evidence="7">The a and c carboxylates of hydrogenobyrinate are activated for nucleophilic attack via formation of a phosphorylated intermediate by ATP. CobB catalyzes first the amidation of the c-carboxylate, and then that of the a-carboxylate.</text>
</comment>
<evidence type="ECO:0000256" key="7">
    <source>
        <dbReference type="HAMAP-Rule" id="MF_00027"/>
    </source>
</evidence>
<dbReference type="InterPro" id="IPR015422">
    <property type="entry name" value="PyrdxlP-dep_Trfase_small"/>
</dbReference>
<feature type="region of interest" description="Disordered" evidence="8">
    <location>
        <begin position="445"/>
        <end position="469"/>
    </location>
</feature>
<dbReference type="Proteomes" id="UP000249091">
    <property type="component" value="Chromosome 1"/>
</dbReference>
<dbReference type="Gene3D" id="3.40.50.300">
    <property type="entry name" value="P-loop containing nucleotide triphosphate hydrolases"/>
    <property type="match status" value="1"/>
</dbReference>
<dbReference type="KEGG" id="rcr:NCTC10994_03351"/>
<dbReference type="InterPro" id="IPR029062">
    <property type="entry name" value="Class_I_gatase-like"/>
</dbReference>
<dbReference type="GO" id="GO:0009236">
    <property type="term" value="P:cobalamin biosynthetic process"/>
    <property type="evidence" value="ECO:0007669"/>
    <property type="project" value="UniProtKB-UniRule"/>
</dbReference>
<evidence type="ECO:0000256" key="8">
    <source>
        <dbReference type="SAM" id="MobiDB-lite"/>
    </source>
</evidence>
<keyword evidence="5 7" id="KW-0460">Magnesium</keyword>
<evidence type="ECO:0000256" key="3">
    <source>
        <dbReference type="ARBA" id="ARBA00022741"/>
    </source>
</evidence>
<feature type="site" description="Increases nucleophilicity of active site Cys" evidence="7">
    <location>
        <position position="424"/>
    </location>
</feature>
<sequence>MVALPRLVVAAPASGHGKTTVSAGLMAALRRTGMVVSGHKIGPDYIDPGYHALATGRPGRNLDPHLVGEDLVAPLLLHGAAGADIAVVEGVMGLYDGMLGTDGYASTSHVASLLTAPVILVVDVSHASRSIAAIVHGMASYDRGTRIAGVILNKAGSQRHSDEVIAALEPTGIPVLGALHRDDGISAPSRHLGLIPAEERAEAAGQLDRLADAIAEHIDLAELVRIARTVPDMHSLSWEPGEPVSHSDVRPVVAIAGGRAFTFRYTETEELLRAAGCRTVTFDPLRDEKLPDGTTGIYLGGGFPEVHAADLSANVPLRDHLRAAITAGVPTVAECAGLLYLCRDVDGAEMVGALDASARMTSRLTLGYRTAIATTDSLLATAGTRVTGHEFHRTVAEPGPAPGWLLDGRPDGFATATLHASYLHTHWAGHPQLAQRFVDAARAATPVPAPPPQRRLRAPDLHHHGDREATPGLVDLAVNVSKRPRPAWLDDALRASLHDLDRYPDPEAACSALASRHGRTADEILPTAGGAEAFTLIARAREWHAPVVVHPQFTEPEAALAAAGHDVRRVILRAGDGFVLDPGAVPDDADLVVIGNPTNPTSVLHPAGTLRALLRPGRVVVVDEAFMDAVPGETESLAGERQSGLVVVRSLTKTWAIPGIRSGYVVGAADVIVDLAAQQPPWSVSTPAAAAMIACAAARATSEAETIAREIAADRAALVEALKDSGLTVAGTPAGPFVLVPVRAGTREKLRARGFAVRRGDTFPGLGEKWVRIAVRDRATTAALLDAWRSIR</sequence>
<feature type="compositionally biased region" description="Basic and acidic residues" evidence="8">
    <location>
        <begin position="457"/>
        <end position="469"/>
    </location>
</feature>
<comment type="function">
    <text evidence="7">Catalyzes the ATP-dependent amidation of the two carboxylate groups at positions a and c of hydrogenobyrinate, using either L-glutamine or ammonia as the nitrogen source.</text>
</comment>
<organism evidence="12 13">
    <name type="scientific">Rhodococcus coprophilus</name>
    <dbReference type="NCBI Taxonomy" id="38310"/>
    <lineage>
        <taxon>Bacteria</taxon>
        <taxon>Bacillati</taxon>
        <taxon>Actinomycetota</taxon>
        <taxon>Actinomycetes</taxon>
        <taxon>Mycobacteriales</taxon>
        <taxon>Nocardiaceae</taxon>
        <taxon>Rhodococcus</taxon>
    </lineage>
</organism>
<dbReference type="NCBIfam" id="TIGR00379">
    <property type="entry name" value="cobB"/>
    <property type="match status" value="1"/>
</dbReference>
<feature type="domain" description="CobQ/CobB/MinD/ParA nucleotide binding" evidence="10">
    <location>
        <begin position="7"/>
        <end position="192"/>
    </location>
</feature>
<evidence type="ECO:0000259" key="10">
    <source>
        <dbReference type="Pfam" id="PF01656"/>
    </source>
</evidence>
<dbReference type="SUPFAM" id="SSF52540">
    <property type="entry name" value="P-loop containing nucleoside triphosphate hydrolases"/>
    <property type="match status" value="1"/>
</dbReference>
<dbReference type="Pfam" id="PF00155">
    <property type="entry name" value="Aminotran_1_2"/>
    <property type="match status" value="1"/>
</dbReference>
<keyword evidence="3 7" id="KW-0547">Nucleotide-binding</keyword>
<dbReference type="NCBIfam" id="NF002204">
    <property type="entry name" value="PRK01077.1"/>
    <property type="match status" value="1"/>
</dbReference>
<dbReference type="GO" id="GO:0005524">
    <property type="term" value="F:ATP binding"/>
    <property type="evidence" value="ECO:0007669"/>
    <property type="project" value="UniProtKB-UniRule"/>
</dbReference>
<keyword evidence="6 7" id="KW-0315">Glutamine amidotransferase</keyword>
<feature type="domain" description="CobB/CobQ-like glutamine amidotransferase" evidence="11">
    <location>
        <begin position="255"/>
        <end position="430"/>
    </location>
</feature>
<dbReference type="UniPathway" id="UPA00148">
    <property type="reaction ID" value="UER00220"/>
</dbReference>
<dbReference type="CDD" id="cd03130">
    <property type="entry name" value="GATase1_CobB"/>
    <property type="match status" value="1"/>
</dbReference>
<comment type="cofactor">
    <cofactor evidence="1 7">
        <name>Mg(2+)</name>
        <dbReference type="ChEBI" id="CHEBI:18420"/>
    </cofactor>
</comment>
<keyword evidence="4 7" id="KW-0067">ATP-binding</keyword>
<dbReference type="STRING" id="1219011.GCA_001895045_03381"/>
<proteinExistence type="inferred from homology"/>
<dbReference type="InterPro" id="IPR015424">
    <property type="entry name" value="PyrdxlP-dep_Trfase"/>
</dbReference>